<keyword evidence="4 6" id="KW-0067">ATP-binding</keyword>
<dbReference type="PANTHER" id="PTHR43776:SF7">
    <property type="entry name" value="D,D-DIPEPTIDE TRANSPORT ATP-BINDING PROTEIN DDPF-RELATED"/>
    <property type="match status" value="1"/>
</dbReference>
<evidence type="ECO:0000256" key="1">
    <source>
        <dbReference type="ARBA" id="ARBA00005417"/>
    </source>
</evidence>
<dbReference type="Pfam" id="PF00005">
    <property type="entry name" value="ABC_tran"/>
    <property type="match status" value="1"/>
</dbReference>
<evidence type="ECO:0000259" key="5">
    <source>
        <dbReference type="PROSITE" id="PS50893"/>
    </source>
</evidence>
<keyword evidence="3" id="KW-0547">Nucleotide-binding</keyword>
<comment type="similarity">
    <text evidence="1">Belongs to the ABC transporter superfamily.</text>
</comment>
<dbReference type="InterPro" id="IPR003439">
    <property type="entry name" value="ABC_transporter-like_ATP-bd"/>
</dbReference>
<feature type="domain" description="ABC transporter" evidence="5">
    <location>
        <begin position="3"/>
        <end position="203"/>
    </location>
</feature>
<gene>
    <name evidence="6" type="primary">nikE_2</name>
    <name evidence="6" type="ORF">SSPH_01548</name>
</gene>
<sequence>MLLEAKNISFRYRKGPWILKDVTLSVGEGERVGLVGPSGYGKSTLSKILAGYIKPTSGEVLLDGRELQEEGHSPVQLIYQHPEKAINPLWRMKDILNEGWVPDQLTLDSIGIEQGWLERCPGELSGGEMQRFCIARVLGPKTRFLIADEMSTMLDVITQAQIWELMVRIIEDRRMGLIVVTHNKALAEKVCTRIISLPELNKL</sequence>
<dbReference type="InterPro" id="IPR017871">
    <property type="entry name" value="ABC_transporter-like_CS"/>
</dbReference>
<evidence type="ECO:0000256" key="2">
    <source>
        <dbReference type="ARBA" id="ARBA00022448"/>
    </source>
</evidence>
<reference evidence="6 7" key="1">
    <citation type="submission" date="2016-01" db="EMBL/GenBank/DDBJ databases">
        <authorList>
            <person name="Brown R."/>
        </authorList>
    </citation>
    <scope>NUCLEOTIDE SEQUENCE [LARGE SCALE GENOMIC DNA]</scope>
    <source>
        <strain evidence="6">Sporomusa sphaeroides DSM 2875</strain>
    </source>
</reference>
<keyword evidence="2" id="KW-0813">Transport</keyword>
<protein>
    <submittedName>
        <fullName evidence="6">Nickel import ATP-binding protein NikE</fullName>
        <ecNumber evidence="6">3.6.3.24</ecNumber>
    </submittedName>
</protein>
<dbReference type="PROSITE" id="PS50893">
    <property type="entry name" value="ABC_TRANSPORTER_2"/>
    <property type="match status" value="1"/>
</dbReference>
<dbReference type="PANTHER" id="PTHR43776">
    <property type="entry name" value="TRANSPORT ATP-BINDING PROTEIN"/>
    <property type="match status" value="1"/>
</dbReference>
<dbReference type="GO" id="GO:0005524">
    <property type="term" value="F:ATP binding"/>
    <property type="evidence" value="ECO:0007669"/>
    <property type="project" value="UniProtKB-KW"/>
</dbReference>
<dbReference type="Proteomes" id="UP000245702">
    <property type="component" value="Unassembled WGS sequence"/>
</dbReference>
<name>A0ABM9W1V7_9FIRM</name>
<dbReference type="InterPro" id="IPR003593">
    <property type="entry name" value="AAA+_ATPase"/>
</dbReference>
<organism evidence="6 7">
    <name type="scientific">Sporomusa sphaeroides DSM 2875</name>
    <dbReference type="NCBI Taxonomy" id="1337886"/>
    <lineage>
        <taxon>Bacteria</taxon>
        <taxon>Bacillati</taxon>
        <taxon>Bacillota</taxon>
        <taxon>Negativicutes</taxon>
        <taxon>Selenomonadales</taxon>
        <taxon>Sporomusaceae</taxon>
        <taxon>Sporomusa</taxon>
    </lineage>
</organism>
<dbReference type="EC" id="3.6.3.24" evidence="6"/>
<evidence type="ECO:0000313" key="6">
    <source>
        <dbReference type="EMBL" id="CVK18904.1"/>
    </source>
</evidence>
<dbReference type="Gene3D" id="3.40.50.300">
    <property type="entry name" value="P-loop containing nucleotide triphosphate hydrolases"/>
    <property type="match status" value="1"/>
</dbReference>
<dbReference type="InterPro" id="IPR027417">
    <property type="entry name" value="P-loop_NTPase"/>
</dbReference>
<dbReference type="EMBL" id="FCOW01000006">
    <property type="protein sequence ID" value="CVK18904.1"/>
    <property type="molecule type" value="Genomic_DNA"/>
</dbReference>
<dbReference type="RefSeq" id="WP_075756842.1">
    <property type="nucleotide sequence ID" value="NZ_CP146991.1"/>
</dbReference>
<comment type="caution">
    <text evidence="6">The sequence shown here is derived from an EMBL/GenBank/DDBJ whole genome shotgun (WGS) entry which is preliminary data.</text>
</comment>
<keyword evidence="6" id="KW-0378">Hydrolase</keyword>
<evidence type="ECO:0000256" key="4">
    <source>
        <dbReference type="ARBA" id="ARBA00022840"/>
    </source>
</evidence>
<dbReference type="SMART" id="SM00382">
    <property type="entry name" value="AAA"/>
    <property type="match status" value="1"/>
</dbReference>
<evidence type="ECO:0000313" key="7">
    <source>
        <dbReference type="Proteomes" id="UP000245702"/>
    </source>
</evidence>
<evidence type="ECO:0000256" key="3">
    <source>
        <dbReference type="ARBA" id="ARBA00022741"/>
    </source>
</evidence>
<dbReference type="PROSITE" id="PS00211">
    <property type="entry name" value="ABC_TRANSPORTER_1"/>
    <property type="match status" value="1"/>
</dbReference>
<dbReference type="InterPro" id="IPR050319">
    <property type="entry name" value="ABC_transp_ATP-bind"/>
</dbReference>
<dbReference type="SUPFAM" id="SSF52540">
    <property type="entry name" value="P-loop containing nucleoside triphosphate hydrolases"/>
    <property type="match status" value="1"/>
</dbReference>
<keyword evidence="7" id="KW-1185">Reference proteome</keyword>
<accession>A0ABM9W1V7</accession>
<proteinExistence type="inferred from homology"/>
<dbReference type="GO" id="GO:0016787">
    <property type="term" value="F:hydrolase activity"/>
    <property type="evidence" value="ECO:0007669"/>
    <property type="project" value="UniProtKB-KW"/>
</dbReference>